<dbReference type="EMBL" id="UINC01188566">
    <property type="protein sequence ID" value="SVE01850.1"/>
    <property type="molecule type" value="Genomic_DNA"/>
</dbReference>
<name>A0A383A2Q7_9ZZZZ</name>
<evidence type="ECO:0000256" key="1">
    <source>
        <dbReference type="SAM" id="Phobius"/>
    </source>
</evidence>
<evidence type="ECO:0008006" key="3">
    <source>
        <dbReference type="Google" id="ProtNLM"/>
    </source>
</evidence>
<evidence type="ECO:0000313" key="2">
    <source>
        <dbReference type="EMBL" id="SVE01850.1"/>
    </source>
</evidence>
<protein>
    <recommendedName>
        <fullName evidence="3">Phosphoenolpyruvate protein kinase</fullName>
    </recommendedName>
</protein>
<accession>A0A383A2Q7</accession>
<dbReference type="AlphaFoldDB" id="A0A383A2Q7"/>
<organism evidence="2">
    <name type="scientific">marine metagenome</name>
    <dbReference type="NCBI Taxonomy" id="408172"/>
    <lineage>
        <taxon>unclassified sequences</taxon>
        <taxon>metagenomes</taxon>
        <taxon>ecological metagenomes</taxon>
    </lineage>
</organism>
<keyword evidence="1" id="KW-1133">Transmembrane helix</keyword>
<sequence length="78" mass="8520">MVDTRRALKVAARPDIVRRSLVVSLIVGTVLVGINHGDLILSGGIGRKELIKILLTYIVPYCVSTFSAVAFLERDQPD</sequence>
<keyword evidence="1" id="KW-0472">Membrane</keyword>
<proteinExistence type="predicted"/>
<feature type="transmembrane region" description="Helical" evidence="1">
    <location>
        <begin position="20"/>
        <end position="41"/>
    </location>
</feature>
<dbReference type="NCBIfam" id="NF038050">
    <property type="entry name" value="NrtS"/>
    <property type="match status" value="1"/>
</dbReference>
<reference evidence="2" key="1">
    <citation type="submission" date="2018-05" db="EMBL/GenBank/DDBJ databases">
        <authorList>
            <person name="Lanie J.A."/>
            <person name="Ng W.-L."/>
            <person name="Kazmierczak K.M."/>
            <person name="Andrzejewski T.M."/>
            <person name="Davidsen T.M."/>
            <person name="Wayne K.J."/>
            <person name="Tettelin H."/>
            <person name="Glass J.I."/>
            <person name="Rusch D."/>
            <person name="Podicherti R."/>
            <person name="Tsui H.-C.T."/>
            <person name="Winkler M.E."/>
        </authorList>
    </citation>
    <scope>NUCLEOTIDE SEQUENCE</scope>
</reference>
<feature type="transmembrane region" description="Helical" evidence="1">
    <location>
        <begin position="53"/>
        <end position="72"/>
    </location>
</feature>
<gene>
    <name evidence="2" type="ORF">METZ01_LOCUS454704</name>
</gene>
<dbReference type="InterPro" id="IPR047700">
    <property type="entry name" value="NrtS-like"/>
</dbReference>
<keyword evidence="1" id="KW-0812">Transmembrane</keyword>